<dbReference type="RefSeq" id="WP_219537989.1">
    <property type="nucleotide sequence ID" value="NZ_JAHKRM010000042.1"/>
</dbReference>
<sequence>MPSPFSSAVPAGLFSTFRNPSAHAPRVLLATPRSDALYVLTLISMLHRRLDSAVVALEVRAY</sequence>
<dbReference type="InterPro" id="IPR012654">
    <property type="entry name" value="CHP02391"/>
</dbReference>
<reference evidence="3" key="1">
    <citation type="journal article" date="2019" name="Int. J. Syst. Evol. Microbiol.">
        <title>The Global Catalogue of Microorganisms (GCM) 10K type strain sequencing project: providing services to taxonomists for standard genome sequencing and annotation.</title>
        <authorList>
            <consortium name="The Broad Institute Genomics Platform"/>
            <consortium name="The Broad Institute Genome Sequencing Center for Infectious Disease"/>
            <person name="Wu L."/>
            <person name="Ma J."/>
        </authorList>
    </citation>
    <scope>NUCLEOTIDE SEQUENCE [LARGE SCALE GENOMIC DNA]</scope>
    <source>
        <strain evidence="3">CGMCC 1.15399</strain>
    </source>
</reference>
<protein>
    <submittedName>
        <fullName evidence="2">TIGR02391 family protein</fullName>
    </submittedName>
</protein>
<comment type="caution">
    <text evidence="2">The sequence shown here is derived from an EMBL/GenBank/DDBJ whole genome shotgun (WGS) entry which is preliminary data.</text>
</comment>
<dbReference type="Pfam" id="PF09509">
    <property type="entry name" value="Hypoth_Ymh"/>
    <property type="match status" value="1"/>
</dbReference>
<proteinExistence type="predicted"/>
<gene>
    <name evidence="2" type="ORF">ACFSJ0_53390</name>
</gene>
<feature type="domain" description="Conserved hypothetical protein CHP02391" evidence="1">
    <location>
        <begin position="11"/>
        <end position="50"/>
    </location>
</feature>
<accession>A0ABW4GTR2</accession>
<keyword evidence="3" id="KW-1185">Reference proteome</keyword>
<evidence type="ECO:0000313" key="3">
    <source>
        <dbReference type="Proteomes" id="UP001597097"/>
    </source>
</evidence>
<dbReference type="EMBL" id="JBHUCM010000051">
    <property type="protein sequence ID" value="MFD1545920.1"/>
    <property type="molecule type" value="Genomic_DNA"/>
</dbReference>
<evidence type="ECO:0000259" key="1">
    <source>
        <dbReference type="Pfam" id="PF09509"/>
    </source>
</evidence>
<name>A0ABW4GTR2_9ACTN</name>
<dbReference type="Proteomes" id="UP001597097">
    <property type="component" value="Unassembled WGS sequence"/>
</dbReference>
<evidence type="ECO:0000313" key="2">
    <source>
        <dbReference type="EMBL" id="MFD1545920.1"/>
    </source>
</evidence>
<organism evidence="2 3">
    <name type="scientific">Nonomuraea guangzhouensis</name>
    <dbReference type="NCBI Taxonomy" id="1291555"/>
    <lineage>
        <taxon>Bacteria</taxon>
        <taxon>Bacillati</taxon>
        <taxon>Actinomycetota</taxon>
        <taxon>Actinomycetes</taxon>
        <taxon>Streptosporangiales</taxon>
        <taxon>Streptosporangiaceae</taxon>
        <taxon>Nonomuraea</taxon>
    </lineage>
</organism>